<dbReference type="EMBL" id="JAYMYS010000001">
    <property type="protein sequence ID" value="KAK7411686.1"/>
    <property type="molecule type" value="Genomic_DNA"/>
</dbReference>
<dbReference type="Proteomes" id="UP001386955">
    <property type="component" value="Unassembled WGS sequence"/>
</dbReference>
<keyword evidence="3" id="KW-1185">Reference proteome</keyword>
<comment type="caution">
    <text evidence="2">The sequence shown here is derived from an EMBL/GenBank/DDBJ whole genome shotgun (WGS) entry which is preliminary data.</text>
</comment>
<feature type="region of interest" description="Disordered" evidence="1">
    <location>
        <begin position="64"/>
        <end position="89"/>
    </location>
</feature>
<evidence type="ECO:0000256" key="1">
    <source>
        <dbReference type="SAM" id="MobiDB-lite"/>
    </source>
</evidence>
<feature type="compositionally biased region" description="Low complexity" evidence="1">
    <location>
        <begin position="73"/>
        <end position="82"/>
    </location>
</feature>
<reference evidence="2 3" key="1">
    <citation type="submission" date="2024-01" db="EMBL/GenBank/DDBJ databases">
        <title>The genomes of 5 underutilized Papilionoideae crops provide insights into root nodulation and disease resistanc.</title>
        <authorList>
            <person name="Jiang F."/>
        </authorList>
    </citation>
    <scope>NUCLEOTIDE SEQUENCE [LARGE SCALE GENOMIC DNA]</scope>
    <source>
        <strain evidence="2">DUOXIRENSHENG_FW03</strain>
        <tissue evidence="2">Leaves</tissue>
    </source>
</reference>
<organism evidence="2 3">
    <name type="scientific">Psophocarpus tetragonolobus</name>
    <name type="common">Winged bean</name>
    <name type="synonym">Dolichos tetragonolobus</name>
    <dbReference type="NCBI Taxonomy" id="3891"/>
    <lineage>
        <taxon>Eukaryota</taxon>
        <taxon>Viridiplantae</taxon>
        <taxon>Streptophyta</taxon>
        <taxon>Embryophyta</taxon>
        <taxon>Tracheophyta</taxon>
        <taxon>Spermatophyta</taxon>
        <taxon>Magnoliopsida</taxon>
        <taxon>eudicotyledons</taxon>
        <taxon>Gunneridae</taxon>
        <taxon>Pentapetalae</taxon>
        <taxon>rosids</taxon>
        <taxon>fabids</taxon>
        <taxon>Fabales</taxon>
        <taxon>Fabaceae</taxon>
        <taxon>Papilionoideae</taxon>
        <taxon>50 kb inversion clade</taxon>
        <taxon>NPAAA clade</taxon>
        <taxon>indigoferoid/millettioid clade</taxon>
        <taxon>Phaseoleae</taxon>
        <taxon>Psophocarpus</taxon>
    </lineage>
</organism>
<sequence length="109" mass="11992">MAMANIIVMPSISTSSKIIPNITIYPPITQTSMLTPFCALAPNYLATLTKIQIQITLETIYEEEDEKEASFETPTTSSPSPTNLIPNPNKDLFIPNSQASAFLWSKITV</sequence>
<accession>A0AAN9TCK7</accession>
<gene>
    <name evidence="2" type="ORF">VNO78_03122</name>
</gene>
<protein>
    <submittedName>
        <fullName evidence="2">Uncharacterized protein</fullName>
    </submittedName>
</protein>
<proteinExistence type="predicted"/>
<evidence type="ECO:0000313" key="3">
    <source>
        <dbReference type="Proteomes" id="UP001386955"/>
    </source>
</evidence>
<evidence type="ECO:0000313" key="2">
    <source>
        <dbReference type="EMBL" id="KAK7411686.1"/>
    </source>
</evidence>
<dbReference type="AlphaFoldDB" id="A0AAN9TCK7"/>
<name>A0AAN9TCK7_PSOTE</name>